<dbReference type="Pfam" id="PF00961">
    <property type="entry name" value="LAGLIDADG_1"/>
    <property type="match status" value="1"/>
</dbReference>
<accession>A0A6A6AT13</accession>
<dbReference type="PANTHER" id="PTHR36181">
    <property type="entry name" value="INTRON-ENCODED ENDONUCLEASE AI3-RELATED"/>
    <property type="match status" value="1"/>
</dbReference>
<dbReference type="SUPFAM" id="SSF55608">
    <property type="entry name" value="Homing endonucleases"/>
    <property type="match status" value="1"/>
</dbReference>
<dbReference type="Gene3D" id="3.10.28.10">
    <property type="entry name" value="Homing endonucleases"/>
    <property type="match status" value="1"/>
</dbReference>
<dbReference type="InterPro" id="IPR051289">
    <property type="entry name" value="LAGLIDADG_Endonuclease"/>
</dbReference>
<dbReference type="GeneID" id="54302791"/>
<feature type="domain" description="Homing endonuclease LAGLIDADG" evidence="1">
    <location>
        <begin position="3"/>
        <end position="39"/>
    </location>
</feature>
<dbReference type="Proteomes" id="UP000799438">
    <property type="component" value="Unassembled WGS sequence"/>
</dbReference>
<dbReference type="PANTHER" id="PTHR36181:SF4">
    <property type="entry name" value="LAGLIDADG ENDONUCLEASE"/>
    <property type="match status" value="1"/>
</dbReference>
<sequence length="70" mass="7981">MSRYVVRKHSDIALTVIPLFAKYPLQSSKLADYKDFCEVAKIIDSKAHLTKEGLEHIDLIKSGMNRGRFS</sequence>
<dbReference type="GO" id="GO:0005739">
    <property type="term" value="C:mitochondrion"/>
    <property type="evidence" value="ECO:0007669"/>
    <property type="project" value="UniProtKB-ARBA"/>
</dbReference>
<dbReference type="InterPro" id="IPR027434">
    <property type="entry name" value="Homing_endonucl"/>
</dbReference>
<organism evidence="2 3">
    <name type="scientific">Aplosporella prunicola CBS 121167</name>
    <dbReference type="NCBI Taxonomy" id="1176127"/>
    <lineage>
        <taxon>Eukaryota</taxon>
        <taxon>Fungi</taxon>
        <taxon>Dikarya</taxon>
        <taxon>Ascomycota</taxon>
        <taxon>Pezizomycotina</taxon>
        <taxon>Dothideomycetes</taxon>
        <taxon>Dothideomycetes incertae sedis</taxon>
        <taxon>Botryosphaeriales</taxon>
        <taxon>Aplosporellaceae</taxon>
        <taxon>Aplosporella</taxon>
    </lineage>
</organism>
<proteinExistence type="predicted"/>
<dbReference type="InterPro" id="IPR004860">
    <property type="entry name" value="LAGLIDADG_dom"/>
</dbReference>
<gene>
    <name evidence="2" type="ORF">K452DRAFT_338792</name>
</gene>
<dbReference type="EMBL" id="ML995706">
    <property type="protein sequence ID" value="KAF2135099.1"/>
    <property type="molecule type" value="Genomic_DNA"/>
</dbReference>
<feature type="non-terminal residue" evidence="2">
    <location>
        <position position="70"/>
    </location>
</feature>
<dbReference type="OrthoDB" id="3665149at2759"/>
<evidence type="ECO:0000313" key="2">
    <source>
        <dbReference type="EMBL" id="KAF2135099.1"/>
    </source>
</evidence>
<keyword evidence="3" id="KW-1185">Reference proteome</keyword>
<dbReference type="RefSeq" id="XP_033390818.1">
    <property type="nucleotide sequence ID" value="XM_033545291.1"/>
</dbReference>
<reference evidence="2" key="1">
    <citation type="journal article" date="2020" name="Stud. Mycol.">
        <title>101 Dothideomycetes genomes: a test case for predicting lifestyles and emergence of pathogens.</title>
        <authorList>
            <person name="Haridas S."/>
            <person name="Albert R."/>
            <person name="Binder M."/>
            <person name="Bloem J."/>
            <person name="Labutti K."/>
            <person name="Salamov A."/>
            <person name="Andreopoulos B."/>
            <person name="Baker S."/>
            <person name="Barry K."/>
            <person name="Bills G."/>
            <person name="Bluhm B."/>
            <person name="Cannon C."/>
            <person name="Castanera R."/>
            <person name="Culley D."/>
            <person name="Daum C."/>
            <person name="Ezra D."/>
            <person name="Gonzalez J."/>
            <person name="Henrissat B."/>
            <person name="Kuo A."/>
            <person name="Liang C."/>
            <person name="Lipzen A."/>
            <person name="Lutzoni F."/>
            <person name="Magnuson J."/>
            <person name="Mondo S."/>
            <person name="Nolan M."/>
            <person name="Ohm R."/>
            <person name="Pangilinan J."/>
            <person name="Park H.-J."/>
            <person name="Ramirez L."/>
            <person name="Alfaro M."/>
            <person name="Sun H."/>
            <person name="Tritt A."/>
            <person name="Yoshinaga Y."/>
            <person name="Zwiers L.-H."/>
            <person name="Turgeon B."/>
            <person name="Goodwin S."/>
            <person name="Spatafora J."/>
            <person name="Crous P."/>
            <person name="Grigoriev I."/>
        </authorList>
    </citation>
    <scope>NUCLEOTIDE SEQUENCE</scope>
    <source>
        <strain evidence="2">CBS 121167</strain>
    </source>
</reference>
<evidence type="ECO:0000259" key="1">
    <source>
        <dbReference type="Pfam" id="PF00961"/>
    </source>
</evidence>
<dbReference type="GO" id="GO:0004519">
    <property type="term" value="F:endonuclease activity"/>
    <property type="evidence" value="ECO:0007669"/>
    <property type="project" value="InterPro"/>
</dbReference>
<protein>
    <recommendedName>
        <fullName evidence="1">Homing endonuclease LAGLIDADG domain-containing protein</fullName>
    </recommendedName>
</protein>
<name>A0A6A6AT13_9PEZI</name>
<dbReference type="AlphaFoldDB" id="A0A6A6AT13"/>
<evidence type="ECO:0000313" key="3">
    <source>
        <dbReference type="Proteomes" id="UP000799438"/>
    </source>
</evidence>